<proteinExistence type="predicted"/>
<comment type="caution">
    <text evidence="3">The sequence shown here is derived from an EMBL/GenBank/DDBJ whole genome shotgun (WGS) entry which is preliminary data.</text>
</comment>
<evidence type="ECO:0000313" key="4">
    <source>
        <dbReference type="Proteomes" id="UP000288168"/>
    </source>
</evidence>
<evidence type="ECO:0000313" key="3">
    <source>
        <dbReference type="EMBL" id="RSL49580.1"/>
    </source>
</evidence>
<protein>
    <recommendedName>
        <fullName evidence="5">Acetylesterase</fullName>
    </recommendedName>
</protein>
<dbReference type="InterPro" id="IPR036514">
    <property type="entry name" value="SGNH_hydro_sf"/>
</dbReference>
<evidence type="ECO:0008006" key="5">
    <source>
        <dbReference type="Google" id="ProtNLM"/>
    </source>
</evidence>
<sequence length="308" mass="33060">MAIKVFLAASALILANPVLAASPKYLITFGDSYSQTGFDINGEKPSSSNPLGNPPFPGWTAAGGVNWVGSMAAEVNSSLVLAYNFAYGGATVDADIVTPYMPTVQSMEDQVDTFVNSLAEKPDYAPWKASNTLAGVWMGVNDVGNSHWAANVTDIMEASVSRYFELLQVLYDSGLRRFALLTVPPTNLTPTMFNQGEENTSRLITAIGLFNGHITSKLRAFKKTNRQAKVTVVDTSRAFNKAVENPTAYGAPDALCVNPDGVSCLWMDGYHPGVAIERLVAKDVVNDLKADGFKCATAQLLRATYIIA</sequence>
<dbReference type="Proteomes" id="UP000288168">
    <property type="component" value="Unassembled WGS sequence"/>
</dbReference>
<dbReference type="SUPFAM" id="SSF52266">
    <property type="entry name" value="SGNH hydrolase"/>
    <property type="match status" value="1"/>
</dbReference>
<evidence type="ECO:0000256" key="2">
    <source>
        <dbReference type="SAM" id="SignalP"/>
    </source>
</evidence>
<dbReference type="InterPro" id="IPR001087">
    <property type="entry name" value="GDSL"/>
</dbReference>
<dbReference type="PANTHER" id="PTHR45642">
    <property type="entry name" value="GDSL ESTERASE/LIPASE EXL3"/>
    <property type="match status" value="1"/>
</dbReference>
<dbReference type="EMBL" id="NKCI01000177">
    <property type="protein sequence ID" value="RSL49580.1"/>
    <property type="molecule type" value="Genomic_DNA"/>
</dbReference>
<feature type="signal peptide" evidence="2">
    <location>
        <begin position="1"/>
        <end position="20"/>
    </location>
</feature>
<dbReference type="GO" id="GO:0016788">
    <property type="term" value="F:hydrolase activity, acting on ester bonds"/>
    <property type="evidence" value="ECO:0007669"/>
    <property type="project" value="InterPro"/>
</dbReference>
<dbReference type="CDD" id="cd01846">
    <property type="entry name" value="fatty_acyltransferase_like"/>
    <property type="match status" value="1"/>
</dbReference>
<dbReference type="Pfam" id="PF00657">
    <property type="entry name" value="Lipase_GDSL"/>
    <property type="match status" value="1"/>
</dbReference>
<feature type="chain" id="PRO_5019405929" description="Acetylesterase" evidence="2">
    <location>
        <begin position="21"/>
        <end position="308"/>
    </location>
</feature>
<evidence type="ECO:0000256" key="1">
    <source>
        <dbReference type="ARBA" id="ARBA00022729"/>
    </source>
</evidence>
<dbReference type="PANTHER" id="PTHR45642:SF139">
    <property type="entry name" value="SGNH HYDROLASE-TYPE ESTERASE DOMAIN-CONTAINING PROTEIN"/>
    <property type="match status" value="1"/>
</dbReference>
<keyword evidence="1 2" id="KW-0732">Signal</keyword>
<reference evidence="3 4" key="1">
    <citation type="submission" date="2017-06" db="EMBL/GenBank/DDBJ databases">
        <title>Comparative genomic analysis of Ambrosia Fusariam Clade fungi.</title>
        <authorList>
            <person name="Stajich J.E."/>
            <person name="Carrillo J."/>
            <person name="Kijimoto T."/>
            <person name="Eskalen A."/>
            <person name="O'Donnell K."/>
            <person name="Kasson M."/>
        </authorList>
    </citation>
    <scope>NUCLEOTIDE SEQUENCE [LARGE SCALE GENOMIC DNA]</scope>
    <source>
        <strain evidence="3 4">NRRL62584</strain>
    </source>
</reference>
<gene>
    <name evidence="3" type="ORF">CEP54_012356</name>
</gene>
<dbReference type="InterPro" id="IPR050592">
    <property type="entry name" value="GDSL_lipolytic_enzyme"/>
</dbReference>
<dbReference type="AlphaFoldDB" id="A0A428P968"/>
<accession>A0A428P968</accession>
<keyword evidence="4" id="KW-1185">Reference proteome</keyword>
<dbReference type="STRING" id="1325734.A0A428P968"/>
<name>A0A428P968_9HYPO</name>
<dbReference type="OrthoDB" id="1600564at2759"/>
<organism evidence="3 4">
    <name type="scientific">Fusarium duplospermum</name>
    <dbReference type="NCBI Taxonomy" id="1325734"/>
    <lineage>
        <taxon>Eukaryota</taxon>
        <taxon>Fungi</taxon>
        <taxon>Dikarya</taxon>
        <taxon>Ascomycota</taxon>
        <taxon>Pezizomycotina</taxon>
        <taxon>Sordariomycetes</taxon>
        <taxon>Hypocreomycetidae</taxon>
        <taxon>Hypocreales</taxon>
        <taxon>Nectriaceae</taxon>
        <taxon>Fusarium</taxon>
        <taxon>Fusarium solani species complex</taxon>
    </lineage>
</organism>
<dbReference type="Gene3D" id="3.40.50.1110">
    <property type="entry name" value="SGNH hydrolase"/>
    <property type="match status" value="1"/>
</dbReference>